<reference evidence="2 3" key="1">
    <citation type="submission" date="2020-08" db="EMBL/GenBank/DDBJ databases">
        <title>Bridging the membrane lipid divide: bacteria of the FCB group superphylum have the potential to synthesize archaeal ether lipids.</title>
        <authorList>
            <person name="Villanueva L."/>
            <person name="Von Meijenfeldt F.A.B."/>
            <person name="Westbye A.B."/>
            <person name="Yadav S."/>
            <person name="Hopmans E.C."/>
            <person name="Dutilh B.E."/>
            <person name="Sinninghe Damste J.S."/>
        </authorList>
    </citation>
    <scope>NUCLEOTIDE SEQUENCE [LARGE SCALE GENOMIC DNA]</scope>
    <source>
        <strain evidence="2">NIOZ-UU17</strain>
    </source>
</reference>
<keyword evidence="1" id="KW-0472">Membrane</keyword>
<gene>
    <name evidence="2" type="ORF">H8D96_08510</name>
</gene>
<name>A0A8J6NYR2_9BACT</name>
<evidence type="ECO:0000313" key="3">
    <source>
        <dbReference type="Proteomes" id="UP000605201"/>
    </source>
</evidence>
<keyword evidence="1" id="KW-1133">Transmembrane helix</keyword>
<feature type="transmembrane region" description="Helical" evidence="1">
    <location>
        <begin position="65"/>
        <end position="82"/>
    </location>
</feature>
<dbReference type="Proteomes" id="UP000605201">
    <property type="component" value="Unassembled WGS sequence"/>
</dbReference>
<keyword evidence="1" id="KW-0812">Transmembrane</keyword>
<protein>
    <submittedName>
        <fullName evidence="2">Sulfite exporter TauE/SafE family protein</fullName>
    </submittedName>
</protein>
<dbReference type="AlphaFoldDB" id="A0A8J6NYR2"/>
<sequence>MLFPVSGVEVNPFVPFIAAFIVSFFTSMGGVSGAALMGTFITSVAGVTFYQFLSQFYPDVSVAPDWSLGFLFGIGGFLGMYLGARTQKFVPAKYIKGMLCVCVLFVAGKYLIDFIM</sequence>
<evidence type="ECO:0000313" key="2">
    <source>
        <dbReference type="EMBL" id="MBC8431950.1"/>
    </source>
</evidence>
<dbReference type="EMBL" id="JACNIG010000195">
    <property type="protein sequence ID" value="MBC8431950.1"/>
    <property type="molecule type" value="Genomic_DNA"/>
</dbReference>
<accession>A0A8J6NYR2</accession>
<feature type="transmembrane region" description="Helical" evidence="1">
    <location>
        <begin position="94"/>
        <end position="112"/>
    </location>
</feature>
<evidence type="ECO:0000256" key="1">
    <source>
        <dbReference type="SAM" id="Phobius"/>
    </source>
</evidence>
<comment type="caution">
    <text evidence="2">The sequence shown here is derived from an EMBL/GenBank/DDBJ whole genome shotgun (WGS) entry which is preliminary data.</text>
</comment>
<feature type="transmembrane region" description="Helical" evidence="1">
    <location>
        <begin position="12"/>
        <end position="28"/>
    </location>
</feature>
<proteinExistence type="predicted"/>
<organism evidence="2 3">
    <name type="scientific">Candidatus Desulfatibia vada</name>
    <dbReference type="NCBI Taxonomy" id="2841696"/>
    <lineage>
        <taxon>Bacteria</taxon>
        <taxon>Pseudomonadati</taxon>
        <taxon>Thermodesulfobacteriota</taxon>
        <taxon>Desulfobacteria</taxon>
        <taxon>Desulfobacterales</taxon>
        <taxon>Desulfobacterales incertae sedis</taxon>
        <taxon>Candidatus Desulfatibia</taxon>
    </lineage>
</organism>